<feature type="region of interest" description="Disordered" evidence="1">
    <location>
        <begin position="1"/>
        <end position="22"/>
    </location>
</feature>
<evidence type="ECO:0000256" key="1">
    <source>
        <dbReference type="SAM" id="MobiDB-lite"/>
    </source>
</evidence>
<name>A0A4S8KK90_DENBC</name>
<dbReference type="AlphaFoldDB" id="A0A4S8KK90"/>
<gene>
    <name evidence="2" type="ORF">K435DRAFT_813906</name>
</gene>
<organism evidence="2 3">
    <name type="scientific">Dendrothele bispora (strain CBS 962.96)</name>
    <dbReference type="NCBI Taxonomy" id="1314807"/>
    <lineage>
        <taxon>Eukaryota</taxon>
        <taxon>Fungi</taxon>
        <taxon>Dikarya</taxon>
        <taxon>Basidiomycota</taxon>
        <taxon>Agaricomycotina</taxon>
        <taxon>Agaricomycetes</taxon>
        <taxon>Agaricomycetidae</taxon>
        <taxon>Agaricales</taxon>
        <taxon>Agaricales incertae sedis</taxon>
        <taxon>Dendrothele</taxon>
    </lineage>
</organism>
<keyword evidence="3" id="KW-1185">Reference proteome</keyword>
<dbReference type="Proteomes" id="UP000297245">
    <property type="component" value="Unassembled WGS sequence"/>
</dbReference>
<proteinExistence type="predicted"/>
<protein>
    <submittedName>
        <fullName evidence="2">Uncharacterized protein</fullName>
    </submittedName>
</protein>
<dbReference type="OrthoDB" id="3223806at2759"/>
<evidence type="ECO:0000313" key="2">
    <source>
        <dbReference type="EMBL" id="THU75926.1"/>
    </source>
</evidence>
<dbReference type="EMBL" id="ML181367">
    <property type="protein sequence ID" value="THU75926.1"/>
    <property type="molecule type" value="Genomic_DNA"/>
</dbReference>
<evidence type="ECO:0000313" key="3">
    <source>
        <dbReference type="Proteomes" id="UP000297245"/>
    </source>
</evidence>
<accession>A0A4S8KK90</accession>
<sequence>MRNHFTKRCNSSIDPHPSPVISTSRPTLSISALVIDINEYLDPGIKNPSRAVADADPIRNFLVRGLRRTTRTNQGSSRLLLQIGQREIGRFTWLVPHNFAFDGSYNDRGQGKNITCIFDSYHSTPCTRSDEKNPSFASIIAKGSENFGLLLNPFAMDLGLSLFAELETTCTAPLYRLYANLEVLGSILESYPDDIPRKVWGKQGIKSDGVKEISFVPGDFEKENQYVVILLWPVLLEL</sequence>
<reference evidence="2 3" key="1">
    <citation type="journal article" date="2019" name="Nat. Ecol. Evol.">
        <title>Megaphylogeny resolves global patterns of mushroom evolution.</title>
        <authorList>
            <person name="Varga T."/>
            <person name="Krizsan K."/>
            <person name="Foldi C."/>
            <person name="Dima B."/>
            <person name="Sanchez-Garcia M."/>
            <person name="Sanchez-Ramirez S."/>
            <person name="Szollosi G.J."/>
            <person name="Szarkandi J.G."/>
            <person name="Papp V."/>
            <person name="Albert L."/>
            <person name="Andreopoulos W."/>
            <person name="Angelini C."/>
            <person name="Antonin V."/>
            <person name="Barry K.W."/>
            <person name="Bougher N.L."/>
            <person name="Buchanan P."/>
            <person name="Buyck B."/>
            <person name="Bense V."/>
            <person name="Catcheside P."/>
            <person name="Chovatia M."/>
            <person name="Cooper J."/>
            <person name="Damon W."/>
            <person name="Desjardin D."/>
            <person name="Finy P."/>
            <person name="Geml J."/>
            <person name="Haridas S."/>
            <person name="Hughes K."/>
            <person name="Justo A."/>
            <person name="Karasinski D."/>
            <person name="Kautmanova I."/>
            <person name="Kiss B."/>
            <person name="Kocsube S."/>
            <person name="Kotiranta H."/>
            <person name="LaButti K.M."/>
            <person name="Lechner B.E."/>
            <person name="Liimatainen K."/>
            <person name="Lipzen A."/>
            <person name="Lukacs Z."/>
            <person name="Mihaltcheva S."/>
            <person name="Morgado L.N."/>
            <person name="Niskanen T."/>
            <person name="Noordeloos M.E."/>
            <person name="Ohm R.A."/>
            <person name="Ortiz-Santana B."/>
            <person name="Ovrebo C."/>
            <person name="Racz N."/>
            <person name="Riley R."/>
            <person name="Savchenko A."/>
            <person name="Shiryaev A."/>
            <person name="Soop K."/>
            <person name="Spirin V."/>
            <person name="Szebenyi C."/>
            <person name="Tomsovsky M."/>
            <person name="Tulloss R.E."/>
            <person name="Uehling J."/>
            <person name="Grigoriev I.V."/>
            <person name="Vagvolgyi C."/>
            <person name="Papp T."/>
            <person name="Martin F.M."/>
            <person name="Miettinen O."/>
            <person name="Hibbett D.S."/>
            <person name="Nagy L.G."/>
        </authorList>
    </citation>
    <scope>NUCLEOTIDE SEQUENCE [LARGE SCALE GENOMIC DNA]</scope>
    <source>
        <strain evidence="2 3">CBS 962.96</strain>
    </source>
</reference>